<keyword evidence="10 11" id="KW-0998">Cell outer membrane</keyword>
<feature type="chain" id="PRO_5020706359" description="TonB-dependent receptor" evidence="13">
    <location>
        <begin position="37"/>
        <end position="822"/>
    </location>
</feature>
<dbReference type="InterPro" id="IPR012910">
    <property type="entry name" value="Plug_dom"/>
</dbReference>
<evidence type="ECO:0000256" key="3">
    <source>
        <dbReference type="ARBA" id="ARBA00022452"/>
    </source>
</evidence>
<evidence type="ECO:0000256" key="2">
    <source>
        <dbReference type="ARBA" id="ARBA00022448"/>
    </source>
</evidence>
<evidence type="ECO:0000259" key="15">
    <source>
        <dbReference type="Pfam" id="PF07715"/>
    </source>
</evidence>
<organism evidence="16 17">
    <name type="scientific">Seongchinamella unica</name>
    <dbReference type="NCBI Taxonomy" id="2547392"/>
    <lineage>
        <taxon>Bacteria</taxon>
        <taxon>Pseudomonadati</taxon>
        <taxon>Pseudomonadota</taxon>
        <taxon>Gammaproteobacteria</taxon>
        <taxon>Cellvibrionales</taxon>
        <taxon>Halieaceae</taxon>
        <taxon>Seongchinamella</taxon>
    </lineage>
</organism>
<evidence type="ECO:0000256" key="9">
    <source>
        <dbReference type="ARBA" id="ARBA00023136"/>
    </source>
</evidence>
<evidence type="ECO:0000259" key="14">
    <source>
        <dbReference type="Pfam" id="PF00593"/>
    </source>
</evidence>
<comment type="subcellular location">
    <subcellularLocation>
        <location evidence="1 11">Cell outer membrane</location>
        <topology evidence="1 11">Multi-pass membrane protein</topology>
    </subcellularLocation>
</comment>
<proteinExistence type="inferred from homology"/>
<dbReference type="InterPro" id="IPR036942">
    <property type="entry name" value="Beta-barrel_TonB_sf"/>
</dbReference>
<dbReference type="EMBL" id="SMSE01000002">
    <property type="protein sequence ID" value="TDG13552.1"/>
    <property type="molecule type" value="Genomic_DNA"/>
</dbReference>
<reference evidence="16 17" key="1">
    <citation type="submission" date="2019-03" db="EMBL/GenBank/DDBJ databases">
        <title>Seongchinamella monodicae gen. nov., sp. nov., a novel member of the Gammaproteobacteria isolated from a tidal mudflat of beach.</title>
        <authorList>
            <person name="Yang H.G."/>
            <person name="Kang J.W."/>
            <person name="Lee S.D."/>
        </authorList>
    </citation>
    <scope>NUCLEOTIDE SEQUENCE [LARGE SCALE GENOMIC DNA]</scope>
    <source>
        <strain evidence="16 17">GH4-78</strain>
    </source>
</reference>
<keyword evidence="8 12" id="KW-0798">TonB box</keyword>
<dbReference type="Pfam" id="PF00593">
    <property type="entry name" value="TonB_dep_Rec_b-barrel"/>
    <property type="match status" value="1"/>
</dbReference>
<keyword evidence="7" id="KW-0406">Ion transport</keyword>
<accession>A0A4R5LRR3</accession>
<dbReference type="OrthoDB" id="7051185at2"/>
<gene>
    <name evidence="16" type="ORF">E2F43_08435</name>
</gene>
<feature type="domain" description="TonB-dependent receptor plug" evidence="15">
    <location>
        <begin position="54"/>
        <end position="160"/>
    </location>
</feature>
<keyword evidence="9 11" id="KW-0472">Membrane</keyword>
<feature type="signal peptide" evidence="13">
    <location>
        <begin position="1"/>
        <end position="36"/>
    </location>
</feature>
<dbReference type="PROSITE" id="PS52016">
    <property type="entry name" value="TONB_DEPENDENT_REC_3"/>
    <property type="match status" value="1"/>
</dbReference>
<evidence type="ECO:0000256" key="8">
    <source>
        <dbReference type="ARBA" id="ARBA00023077"/>
    </source>
</evidence>
<keyword evidence="17" id="KW-1185">Reference proteome</keyword>
<dbReference type="Pfam" id="PF07715">
    <property type="entry name" value="Plug"/>
    <property type="match status" value="1"/>
</dbReference>
<dbReference type="PANTHER" id="PTHR32552:SF81">
    <property type="entry name" value="TONB-DEPENDENT OUTER MEMBRANE RECEPTOR"/>
    <property type="match status" value="1"/>
</dbReference>
<keyword evidence="13" id="KW-0732">Signal</keyword>
<name>A0A4R5LRR3_9GAMM</name>
<evidence type="ECO:0000256" key="13">
    <source>
        <dbReference type="SAM" id="SignalP"/>
    </source>
</evidence>
<keyword evidence="6" id="KW-0408">Iron</keyword>
<dbReference type="GO" id="GO:0009279">
    <property type="term" value="C:cell outer membrane"/>
    <property type="evidence" value="ECO:0007669"/>
    <property type="project" value="UniProtKB-SubCell"/>
</dbReference>
<dbReference type="PANTHER" id="PTHR32552">
    <property type="entry name" value="FERRICHROME IRON RECEPTOR-RELATED"/>
    <property type="match status" value="1"/>
</dbReference>
<dbReference type="InterPro" id="IPR039426">
    <property type="entry name" value="TonB-dep_rcpt-like"/>
</dbReference>
<dbReference type="InterPro" id="IPR000531">
    <property type="entry name" value="Beta-barrel_TonB"/>
</dbReference>
<dbReference type="GO" id="GO:0006826">
    <property type="term" value="P:iron ion transport"/>
    <property type="evidence" value="ECO:0007669"/>
    <property type="project" value="UniProtKB-KW"/>
</dbReference>
<dbReference type="Gene3D" id="2.40.170.20">
    <property type="entry name" value="TonB-dependent receptor, beta-barrel domain"/>
    <property type="match status" value="1"/>
</dbReference>
<dbReference type="RefSeq" id="WP_133211635.1">
    <property type="nucleotide sequence ID" value="NZ_SMSE01000002.1"/>
</dbReference>
<comment type="similarity">
    <text evidence="11 12">Belongs to the TonB-dependent receptor family.</text>
</comment>
<dbReference type="AlphaFoldDB" id="A0A4R5LRR3"/>
<comment type="caution">
    <text evidence="16">The sequence shown here is derived from an EMBL/GenBank/DDBJ whole genome shotgun (WGS) entry which is preliminary data.</text>
</comment>
<keyword evidence="2 11" id="KW-0813">Transport</keyword>
<dbReference type="SUPFAM" id="SSF56935">
    <property type="entry name" value="Porins"/>
    <property type="match status" value="1"/>
</dbReference>
<dbReference type="Proteomes" id="UP000295554">
    <property type="component" value="Unassembled WGS sequence"/>
</dbReference>
<evidence type="ECO:0008006" key="18">
    <source>
        <dbReference type="Google" id="ProtNLM"/>
    </source>
</evidence>
<sequence>MQNNYINRRQQHPGTRTSLAFAVAAIAAIGSAAASAVQLEEVVVTAQKRAQTANDIGMAISTYTGDDMKELGVVDTADIAKFTPGFTFTDSGSGVPVYTLRGVGYNDGSYSATSTVSVYVDEFAIPYPIMTHGALLDLERVEVLKGPQGTLYGRNTTGGAINYIGVKPREEFEAGILASYGSFQTFETEAYVSGALGDTVLARLAARTVQSGEGWQENPANGEELGEKDTTSLRLTLTADMTDRLSGQLQVNWWENKSDTQAPQFVSAAFQSPNNALVVPLFEKWQPSGKDDDTEDASWIAEQDFTYDMEGTSVSLALNYVINDALELVSLTGYSTFDDSGSSFDRSGFTGVPFAEAEPFLSYLDLATGQLIPIATEEEYPWVPESIFDNDASIDFFSQELRLLGSMGDVNWVAGLYYSSDDNDSLVKQQNQISTNTNGAGGAPFLGFSGVNTSTEQESQTLGAYVHSEWQFTDTLRLTTGLRYSDDEIDFYGCSADPGDGSLENFFFNITALGAANLYIPPGFDANDCGTTLTDADGNPLRHGAAEDKLEEDSWSYKLALDWFVTNDVMLYGSLSRGFKSGAFPNLPANVDRQYEPVVQEQLDAIEGGMKATLLDGGMQLNASVYYYDYKDKQLLGSILDPTFGVLRLLENVPEATVKGAELDMQWQPLDGLYIALGASYVDSEVEEYTGPNAFGEILTFDGSPFPYTAELQANALVNYEWSISDRLNGIIGFDVNYSDEIPQDFEPKSGKLNSDFLVDSYSVANARLGIADVGENWRAMLWVRNLTDEVYANSVIKSPDAVVRYMGMPRTYGVTLQYTFN</sequence>
<evidence type="ECO:0000256" key="7">
    <source>
        <dbReference type="ARBA" id="ARBA00023065"/>
    </source>
</evidence>
<keyword evidence="3 11" id="KW-1134">Transmembrane beta strand</keyword>
<evidence type="ECO:0000256" key="12">
    <source>
        <dbReference type="RuleBase" id="RU003357"/>
    </source>
</evidence>
<protein>
    <recommendedName>
        <fullName evidence="18">TonB-dependent receptor</fullName>
    </recommendedName>
</protein>
<evidence type="ECO:0000256" key="1">
    <source>
        <dbReference type="ARBA" id="ARBA00004571"/>
    </source>
</evidence>
<keyword evidence="4" id="KW-0410">Iron transport</keyword>
<evidence type="ECO:0000256" key="11">
    <source>
        <dbReference type="PROSITE-ProRule" id="PRU01360"/>
    </source>
</evidence>
<evidence type="ECO:0000256" key="10">
    <source>
        <dbReference type="ARBA" id="ARBA00023237"/>
    </source>
</evidence>
<evidence type="ECO:0000256" key="4">
    <source>
        <dbReference type="ARBA" id="ARBA00022496"/>
    </source>
</evidence>
<evidence type="ECO:0000256" key="6">
    <source>
        <dbReference type="ARBA" id="ARBA00023004"/>
    </source>
</evidence>
<evidence type="ECO:0000313" key="17">
    <source>
        <dbReference type="Proteomes" id="UP000295554"/>
    </source>
</evidence>
<evidence type="ECO:0000313" key="16">
    <source>
        <dbReference type="EMBL" id="TDG13552.1"/>
    </source>
</evidence>
<evidence type="ECO:0000256" key="5">
    <source>
        <dbReference type="ARBA" id="ARBA00022692"/>
    </source>
</evidence>
<feature type="domain" description="TonB-dependent receptor-like beta-barrel" evidence="14">
    <location>
        <begin position="282"/>
        <end position="787"/>
    </location>
</feature>
<keyword evidence="5 11" id="KW-0812">Transmembrane</keyword>